<reference evidence="10 11" key="1">
    <citation type="submission" date="2019-11" db="EMBL/GenBank/DDBJ databases">
        <title>Using colonization assays and comparative genomics to discover symbiosis behaviors and factors in Vibrio fischeri.</title>
        <authorList>
            <person name="Bongrand C."/>
            <person name="Moriano-Gutierrez S."/>
            <person name="Arevalo P."/>
            <person name="Mcfall-Ngai M."/>
            <person name="Visick K."/>
            <person name="Polz M.F."/>
            <person name="Ruby E.G."/>
        </authorList>
    </citation>
    <scope>NUCLEOTIDE SEQUENCE [LARGE SCALE GENOMIC DNA]</scope>
    <source>
        <strain evidence="11">emors.3.2</strain>
    </source>
</reference>
<dbReference type="PANTHER" id="PTHR22911">
    <property type="entry name" value="ACYL-MALONYL CONDENSING ENZYME-RELATED"/>
    <property type="match status" value="1"/>
</dbReference>
<feature type="transmembrane region" description="Helical" evidence="8">
    <location>
        <begin position="48"/>
        <end position="63"/>
    </location>
</feature>
<dbReference type="SUPFAM" id="SSF103481">
    <property type="entry name" value="Multidrug resistance efflux transporter EmrE"/>
    <property type="match status" value="2"/>
</dbReference>
<keyword evidence="7 8" id="KW-0472">Membrane</keyword>
<evidence type="ECO:0000256" key="7">
    <source>
        <dbReference type="ARBA" id="ARBA00023136"/>
    </source>
</evidence>
<feature type="domain" description="EamA" evidence="9">
    <location>
        <begin position="84"/>
        <end position="217"/>
    </location>
</feature>
<comment type="similarity">
    <text evidence="2">Belongs to the EamA transporter family.</text>
</comment>
<feature type="transmembrane region" description="Helical" evidence="8">
    <location>
        <begin position="348"/>
        <end position="365"/>
    </location>
</feature>
<keyword evidence="3" id="KW-0813">Transport</keyword>
<dbReference type="InterPro" id="IPR000620">
    <property type="entry name" value="EamA_dom"/>
</dbReference>
<evidence type="ECO:0000256" key="6">
    <source>
        <dbReference type="ARBA" id="ARBA00022989"/>
    </source>
</evidence>
<dbReference type="InterPro" id="IPR004626">
    <property type="entry name" value="RarD"/>
</dbReference>
<feature type="transmembrane region" description="Helical" evidence="8">
    <location>
        <begin position="317"/>
        <end position="336"/>
    </location>
</feature>
<keyword evidence="5 8" id="KW-0812">Transmembrane</keyword>
<feature type="transmembrane region" description="Helical" evidence="8">
    <location>
        <begin position="285"/>
        <end position="305"/>
    </location>
</feature>
<sequence>MGGSFYPCLSVSKRAIGKNTAYSTLYYLQYTIKKASFSNVIYTSENNNIFRVSLLTFSFFYFTRTVKNSHMPTTTLEQQRTRQGVLFALGAYTIWGIAPIYFKTISEVSPLEILSHRVIWSFFFLAALLSFSKGWATVINTLKDKKKMTYLITTSVLIGANWLIFIWAVNAGHMLDASLGYYINPLLNVVLGMIFLGERLRRLQWVAVLFASAGVLIQLITFGSIPVVAIALACSFGFYGLLRKKVAMDAQTGLFIETLVMLPLTLIYLLFIADSATSNFSENTLNLNLLLIAAGIITTVPLLCFTGAATRLKLSTLGFFQYIGPSLMFLLAVGLYGEEFSADKAITFGFIWGALVIFTTDAFMARNKKNK</sequence>
<dbReference type="InterPro" id="IPR037185">
    <property type="entry name" value="EmrE-like"/>
</dbReference>
<dbReference type="AlphaFoldDB" id="A0A6N3Z273"/>
<protein>
    <submittedName>
        <fullName evidence="10">EamA family transporter RarD</fullName>
    </submittedName>
</protein>
<evidence type="ECO:0000313" key="11">
    <source>
        <dbReference type="Proteomes" id="UP000435323"/>
    </source>
</evidence>
<feature type="transmembrane region" description="Helical" evidence="8">
    <location>
        <begin position="225"/>
        <end position="242"/>
    </location>
</feature>
<feature type="transmembrane region" description="Helical" evidence="8">
    <location>
        <begin position="84"/>
        <end position="102"/>
    </location>
</feature>
<evidence type="ECO:0000313" key="10">
    <source>
        <dbReference type="EMBL" id="MUK46197.1"/>
    </source>
</evidence>
<evidence type="ECO:0000256" key="8">
    <source>
        <dbReference type="SAM" id="Phobius"/>
    </source>
</evidence>
<dbReference type="NCBIfam" id="TIGR00688">
    <property type="entry name" value="rarD"/>
    <property type="match status" value="1"/>
</dbReference>
<organism evidence="10 11">
    <name type="scientific">Aliivibrio fischeri</name>
    <name type="common">Vibrio fischeri</name>
    <dbReference type="NCBI Taxonomy" id="668"/>
    <lineage>
        <taxon>Bacteria</taxon>
        <taxon>Pseudomonadati</taxon>
        <taxon>Pseudomonadota</taxon>
        <taxon>Gammaproteobacteria</taxon>
        <taxon>Vibrionales</taxon>
        <taxon>Vibrionaceae</taxon>
        <taxon>Aliivibrio</taxon>
    </lineage>
</organism>
<gene>
    <name evidence="10" type="primary">rarD</name>
    <name evidence="10" type="ORF">GNP77_12475</name>
</gene>
<evidence type="ECO:0000256" key="3">
    <source>
        <dbReference type="ARBA" id="ARBA00022448"/>
    </source>
</evidence>
<dbReference type="EMBL" id="WOBO01000014">
    <property type="protein sequence ID" value="MUK46197.1"/>
    <property type="molecule type" value="Genomic_DNA"/>
</dbReference>
<evidence type="ECO:0000256" key="1">
    <source>
        <dbReference type="ARBA" id="ARBA00004651"/>
    </source>
</evidence>
<accession>A0A6N3Z273</accession>
<keyword evidence="6 8" id="KW-1133">Transmembrane helix</keyword>
<dbReference type="PANTHER" id="PTHR22911:SF137">
    <property type="entry name" value="SOLUTE CARRIER FAMILY 35 MEMBER G2-RELATED"/>
    <property type="match status" value="1"/>
</dbReference>
<evidence type="ECO:0000256" key="4">
    <source>
        <dbReference type="ARBA" id="ARBA00022475"/>
    </source>
</evidence>
<feature type="transmembrane region" description="Helical" evidence="8">
    <location>
        <begin position="203"/>
        <end position="219"/>
    </location>
</feature>
<evidence type="ECO:0000256" key="5">
    <source>
        <dbReference type="ARBA" id="ARBA00022692"/>
    </source>
</evidence>
<dbReference type="GO" id="GO:0005886">
    <property type="term" value="C:plasma membrane"/>
    <property type="evidence" value="ECO:0007669"/>
    <property type="project" value="UniProtKB-SubCell"/>
</dbReference>
<dbReference type="Pfam" id="PF00892">
    <property type="entry name" value="EamA"/>
    <property type="match status" value="1"/>
</dbReference>
<evidence type="ECO:0000256" key="2">
    <source>
        <dbReference type="ARBA" id="ARBA00007362"/>
    </source>
</evidence>
<feature type="transmembrane region" description="Helical" evidence="8">
    <location>
        <begin position="148"/>
        <end position="167"/>
    </location>
</feature>
<proteinExistence type="inferred from homology"/>
<evidence type="ECO:0000259" key="9">
    <source>
        <dbReference type="Pfam" id="PF00892"/>
    </source>
</evidence>
<feature type="transmembrane region" description="Helical" evidence="8">
    <location>
        <begin position="179"/>
        <end position="196"/>
    </location>
</feature>
<comment type="subcellular location">
    <subcellularLocation>
        <location evidence="1">Cell membrane</location>
        <topology evidence="1">Multi-pass membrane protein</topology>
    </subcellularLocation>
</comment>
<name>A0A6N3Z273_ALIFS</name>
<dbReference type="Proteomes" id="UP000435323">
    <property type="component" value="Unassembled WGS sequence"/>
</dbReference>
<feature type="transmembrane region" description="Helical" evidence="8">
    <location>
        <begin position="114"/>
        <end position="136"/>
    </location>
</feature>
<comment type="caution">
    <text evidence="10">The sequence shown here is derived from an EMBL/GenBank/DDBJ whole genome shotgun (WGS) entry which is preliminary data.</text>
</comment>
<keyword evidence="4" id="KW-1003">Cell membrane</keyword>
<feature type="transmembrane region" description="Helical" evidence="8">
    <location>
        <begin position="254"/>
        <end position="273"/>
    </location>
</feature>